<comment type="catalytic activity">
    <reaction evidence="2">
        <text>UDP-N-acetyl-alpha-D-glucosamine = UDP-N-acetyl-alpha-D-mannosamine</text>
        <dbReference type="Rhea" id="RHEA:17213"/>
        <dbReference type="ChEBI" id="CHEBI:57705"/>
        <dbReference type="ChEBI" id="CHEBI:68623"/>
        <dbReference type="EC" id="5.1.3.14"/>
    </reaction>
</comment>
<dbReference type="InterPro" id="IPR029767">
    <property type="entry name" value="WecB-like"/>
</dbReference>
<evidence type="ECO:0000256" key="1">
    <source>
        <dbReference type="ARBA" id="ARBA00023235"/>
    </source>
</evidence>
<dbReference type="SUPFAM" id="SSF53756">
    <property type="entry name" value="UDP-Glycosyltransferase/glycogen phosphorylase"/>
    <property type="match status" value="1"/>
</dbReference>
<sequence>MRKVLVVYGTRPEAIKMAPLVMEIDRSPHLQAVVAVTGQHRAMLDQVNTLFGIVPSYDLDIITQRQRLEDITIRVLDGVSTVIAKERPDAVLVQGDTTTCFAAALAAFYHKVPVVHLEAGLRTRNLYDPFPEELNRRLTTQLSAVHLAPTANSKANLVHDGIADDDIVVTGNTVIDALLEVASRNIPAANSDLAAIGNRRSVLITAHRRESWGEPMARTARAIARLAKAFPETVFLLPAHLNPVVRDILLPPLAGHENVLITAPLDYSDFIRVMHDCAIVLTDSGGVQEEAPTFGKPVLVLRETTERPEAVVAGTVRLVGTDEERIVREVSLLLSDAEAYRSMALAANPYGDGYASYRSVKAIEHFFGLGELADEFAPDVTLRRERSAPDAARVISDFAA</sequence>
<dbReference type="PANTHER" id="PTHR43174">
    <property type="entry name" value="UDP-N-ACETYLGLUCOSAMINE 2-EPIMERASE"/>
    <property type="match status" value="1"/>
</dbReference>
<dbReference type="Proteomes" id="UP000643405">
    <property type="component" value="Unassembled WGS sequence"/>
</dbReference>
<organism evidence="7 8">
    <name type="scientific">Oryzicola mucosus</name>
    <dbReference type="NCBI Taxonomy" id="2767425"/>
    <lineage>
        <taxon>Bacteria</taxon>
        <taxon>Pseudomonadati</taxon>
        <taxon>Pseudomonadota</taxon>
        <taxon>Alphaproteobacteria</taxon>
        <taxon>Hyphomicrobiales</taxon>
        <taxon>Phyllobacteriaceae</taxon>
        <taxon>Oryzicola</taxon>
    </lineage>
</organism>
<evidence type="ECO:0000259" key="6">
    <source>
        <dbReference type="Pfam" id="PF02350"/>
    </source>
</evidence>
<dbReference type="GO" id="GO:0008761">
    <property type="term" value="F:UDP-N-acetylglucosamine 2-epimerase activity"/>
    <property type="evidence" value="ECO:0007669"/>
    <property type="project" value="UniProtKB-EC"/>
</dbReference>
<protein>
    <recommendedName>
        <fullName evidence="4">UDP-N-acetylglucosamine 2-epimerase (non-hydrolyzing)</fullName>
        <ecNumber evidence="4">5.1.3.14</ecNumber>
    </recommendedName>
</protein>
<keyword evidence="1 5" id="KW-0413">Isomerase</keyword>
<dbReference type="Gene3D" id="3.40.50.2000">
    <property type="entry name" value="Glycogen Phosphorylase B"/>
    <property type="match status" value="2"/>
</dbReference>
<dbReference type="InterPro" id="IPR003331">
    <property type="entry name" value="UDP_GlcNAc_Epimerase_2_dom"/>
</dbReference>
<dbReference type="NCBIfam" id="TIGR00236">
    <property type="entry name" value="wecB"/>
    <property type="match status" value="1"/>
</dbReference>
<dbReference type="AlphaFoldDB" id="A0A8J6PJY4"/>
<proteinExistence type="inferred from homology"/>
<evidence type="ECO:0000256" key="5">
    <source>
        <dbReference type="RuleBase" id="RU003513"/>
    </source>
</evidence>
<accession>A0A8J6PJY4</accession>
<dbReference type="EC" id="5.1.3.14" evidence="4"/>
<comment type="caution">
    <text evidence="7">The sequence shown here is derived from an EMBL/GenBank/DDBJ whole genome shotgun (WGS) entry which is preliminary data.</text>
</comment>
<evidence type="ECO:0000313" key="7">
    <source>
        <dbReference type="EMBL" id="MBD0415668.1"/>
    </source>
</evidence>
<gene>
    <name evidence="7" type="primary">wecB</name>
    <name evidence="7" type="ORF">ICI42_13470</name>
</gene>
<keyword evidence="8" id="KW-1185">Reference proteome</keyword>
<evidence type="ECO:0000256" key="4">
    <source>
        <dbReference type="ARBA" id="ARBA00038858"/>
    </source>
</evidence>
<dbReference type="Pfam" id="PF02350">
    <property type="entry name" value="Epimerase_2"/>
    <property type="match status" value="1"/>
</dbReference>
<evidence type="ECO:0000313" key="8">
    <source>
        <dbReference type="Proteomes" id="UP000643405"/>
    </source>
</evidence>
<dbReference type="EMBL" id="JACVVX010000004">
    <property type="protein sequence ID" value="MBD0415668.1"/>
    <property type="molecule type" value="Genomic_DNA"/>
</dbReference>
<evidence type="ECO:0000256" key="3">
    <source>
        <dbReference type="ARBA" id="ARBA00038209"/>
    </source>
</evidence>
<feature type="domain" description="UDP-N-acetylglucosamine 2-epimerase" evidence="6">
    <location>
        <begin position="23"/>
        <end position="364"/>
    </location>
</feature>
<dbReference type="PANTHER" id="PTHR43174:SF2">
    <property type="entry name" value="UDP-N-ACETYLGLUCOSAMINE 2-EPIMERASE"/>
    <property type="match status" value="1"/>
</dbReference>
<reference evidence="7" key="1">
    <citation type="submission" date="2020-09" db="EMBL/GenBank/DDBJ databases">
        <title>Genome seq and assembly of Tianweitania sp.</title>
        <authorList>
            <person name="Chhetri G."/>
        </authorList>
    </citation>
    <scope>NUCLEOTIDE SEQUENCE</scope>
    <source>
        <strain evidence="7">Rool2</strain>
    </source>
</reference>
<evidence type="ECO:0000256" key="2">
    <source>
        <dbReference type="ARBA" id="ARBA00036080"/>
    </source>
</evidence>
<dbReference type="RefSeq" id="WP_188165117.1">
    <property type="nucleotide sequence ID" value="NZ_JACVVX010000004.1"/>
</dbReference>
<name>A0A8J6PJY4_9HYPH</name>
<comment type="similarity">
    <text evidence="3 5">Belongs to the UDP-N-acetylglucosamine 2-epimerase family.</text>
</comment>
<dbReference type="CDD" id="cd03786">
    <property type="entry name" value="GTB_UDP-GlcNAc_2-Epimerase"/>
    <property type="match status" value="1"/>
</dbReference>